<dbReference type="Pfam" id="PF07841">
    <property type="entry name" value="DM4_12"/>
    <property type="match status" value="1"/>
</dbReference>
<keyword evidence="1" id="KW-0732">Signal</keyword>
<dbReference type="InterPro" id="IPR006631">
    <property type="entry name" value="DM4_12"/>
</dbReference>
<dbReference type="SMART" id="SM00718">
    <property type="entry name" value="DM4_12"/>
    <property type="match status" value="1"/>
</dbReference>
<feature type="chain" id="PRO_5043471253" evidence="1">
    <location>
        <begin position="24"/>
        <end position="281"/>
    </location>
</feature>
<dbReference type="PANTHER" id="PTHR21398">
    <property type="entry name" value="AGAP007094-PA"/>
    <property type="match status" value="1"/>
</dbReference>
<name>A0AAU9TL79_EUPED</name>
<keyword evidence="3" id="KW-1185">Reference proteome</keyword>
<dbReference type="Proteomes" id="UP001153954">
    <property type="component" value="Unassembled WGS sequence"/>
</dbReference>
<sequence length="281" mass="32399">MLLKILCVLFFCGILVFVKLGNSEQEVCNTNCATLNRSESNGTNSQVLSRRKRYLLFPDGSSFQLVFCVQTAAEIPIGDIFLYGNTAALAWQLPTDPKTFFLFKEYQKTDLRRNDDTYDDNDEGKIVSKFSPERSTINKPIFSKRSTDEKRTYKERLKIKIDRTKMHQRQSKRDFLKKDDLDVDSIEFHRHSRLGLYEKLVPFITALGGDGKQCVLYKLCETAKISRQGTFLQEILRVVFTLPKGKEFEEQHRHYDKAHNPSDSCASLYPCDIAIPTQLKA</sequence>
<proteinExistence type="predicted"/>
<organism evidence="2 3">
    <name type="scientific">Euphydryas editha</name>
    <name type="common">Edith's checkerspot</name>
    <dbReference type="NCBI Taxonomy" id="104508"/>
    <lineage>
        <taxon>Eukaryota</taxon>
        <taxon>Metazoa</taxon>
        <taxon>Ecdysozoa</taxon>
        <taxon>Arthropoda</taxon>
        <taxon>Hexapoda</taxon>
        <taxon>Insecta</taxon>
        <taxon>Pterygota</taxon>
        <taxon>Neoptera</taxon>
        <taxon>Endopterygota</taxon>
        <taxon>Lepidoptera</taxon>
        <taxon>Glossata</taxon>
        <taxon>Ditrysia</taxon>
        <taxon>Papilionoidea</taxon>
        <taxon>Nymphalidae</taxon>
        <taxon>Nymphalinae</taxon>
        <taxon>Euphydryas</taxon>
    </lineage>
</organism>
<dbReference type="EMBL" id="CAKOGL010000006">
    <property type="protein sequence ID" value="CAH2087611.1"/>
    <property type="molecule type" value="Genomic_DNA"/>
</dbReference>
<comment type="caution">
    <text evidence="2">The sequence shown here is derived from an EMBL/GenBank/DDBJ whole genome shotgun (WGS) entry which is preliminary data.</text>
</comment>
<evidence type="ECO:0000313" key="2">
    <source>
        <dbReference type="EMBL" id="CAH2087611.1"/>
    </source>
</evidence>
<dbReference type="AlphaFoldDB" id="A0AAU9TL79"/>
<protein>
    <submittedName>
        <fullName evidence="2">Uncharacterized protein</fullName>
    </submittedName>
</protein>
<accession>A0AAU9TL79</accession>
<evidence type="ECO:0000256" key="1">
    <source>
        <dbReference type="SAM" id="SignalP"/>
    </source>
</evidence>
<gene>
    <name evidence="2" type="ORF">EEDITHA_LOCUS3856</name>
</gene>
<reference evidence="2" key="1">
    <citation type="submission" date="2022-03" db="EMBL/GenBank/DDBJ databases">
        <authorList>
            <person name="Tunstrom K."/>
        </authorList>
    </citation>
    <scope>NUCLEOTIDE SEQUENCE</scope>
</reference>
<evidence type="ECO:0000313" key="3">
    <source>
        <dbReference type="Proteomes" id="UP001153954"/>
    </source>
</evidence>
<feature type="signal peptide" evidence="1">
    <location>
        <begin position="1"/>
        <end position="23"/>
    </location>
</feature>
<dbReference type="PANTHER" id="PTHR21398:SF1">
    <property type="entry name" value="FI03705P"/>
    <property type="match status" value="1"/>
</dbReference>